<evidence type="ECO:0000256" key="6">
    <source>
        <dbReference type="RuleBase" id="RU000481"/>
    </source>
</evidence>
<dbReference type="OrthoDB" id="9763453at2"/>
<dbReference type="SUPFAM" id="SSF53383">
    <property type="entry name" value="PLP-dependent transferases"/>
    <property type="match status" value="1"/>
</dbReference>
<dbReference type="PANTHER" id="PTHR43807:SF20">
    <property type="entry name" value="FI04487P"/>
    <property type="match status" value="1"/>
</dbReference>
<evidence type="ECO:0000313" key="8">
    <source>
        <dbReference type="EMBL" id="SFW72666.1"/>
    </source>
</evidence>
<dbReference type="Pfam" id="PF00155">
    <property type="entry name" value="Aminotran_1_2"/>
    <property type="match status" value="1"/>
</dbReference>
<dbReference type="GO" id="GO:0017000">
    <property type="term" value="P:antibiotic biosynthetic process"/>
    <property type="evidence" value="ECO:0007669"/>
    <property type="project" value="UniProtKB-KW"/>
</dbReference>
<dbReference type="InterPro" id="IPR004839">
    <property type="entry name" value="Aminotransferase_I/II_large"/>
</dbReference>
<organism evidence="8 9">
    <name type="scientific">Amycolatopsis australiensis</name>
    <dbReference type="NCBI Taxonomy" id="546364"/>
    <lineage>
        <taxon>Bacteria</taxon>
        <taxon>Bacillati</taxon>
        <taxon>Actinomycetota</taxon>
        <taxon>Actinomycetes</taxon>
        <taxon>Pseudonocardiales</taxon>
        <taxon>Pseudonocardiaceae</taxon>
        <taxon>Amycolatopsis</taxon>
    </lineage>
</organism>
<dbReference type="STRING" id="546364.SAMN04489730_3485"/>
<dbReference type="InterPro" id="IPR051326">
    <property type="entry name" value="Kynurenine-oxoglutarate_AT"/>
</dbReference>
<reference evidence="9" key="1">
    <citation type="submission" date="2016-11" db="EMBL/GenBank/DDBJ databases">
        <authorList>
            <person name="Varghese N."/>
            <person name="Submissions S."/>
        </authorList>
    </citation>
    <scope>NUCLEOTIDE SEQUENCE [LARGE SCALE GENOMIC DNA]</scope>
    <source>
        <strain evidence="9">DSM 44671</strain>
    </source>
</reference>
<dbReference type="CDD" id="cd00609">
    <property type="entry name" value="AAT_like"/>
    <property type="match status" value="1"/>
</dbReference>
<evidence type="ECO:0000259" key="7">
    <source>
        <dbReference type="Pfam" id="PF00155"/>
    </source>
</evidence>
<evidence type="ECO:0000313" key="9">
    <source>
        <dbReference type="Proteomes" id="UP000182740"/>
    </source>
</evidence>
<gene>
    <name evidence="8" type="ORF">SAMN04489730_3485</name>
</gene>
<dbReference type="PANTHER" id="PTHR43807">
    <property type="entry name" value="FI04487P"/>
    <property type="match status" value="1"/>
</dbReference>
<dbReference type="Proteomes" id="UP000182740">
    <property type="component" value="Unassembled WGS sequence"/>
</dbReference>
<keyword evidence="3 6" id="KW-0808">Transferase</keyword>
<dbReference type="RefSeq" id="WP_072477275.1">
    <property type="nucleotide sequence ID" value="NZ_FPJG01000006.1"/>
</dbReference>
<keyword evidence="4" id="KW-0663">Pyridoxal phosphate</keyword>
<dbReference type="EMBL" id="FPJG01000006">
    <property type="protein sequence ID" value="SFW72666.1"/>
    <property type="molecule type" value="Genomic_DNA"/>
</dbReference>
<dbReference type="AlphaFoldDB" id="A0A1K1RK69"/>
<dbReference type="InterPro" id="IPR004838">
    <property type="entry name" value="NHTrfase_class1_PyrdxlP-BS"/>
</dbReference>
<accession>A0A1K1RK69</accession>
<dbReference type="GO" id="GO:0005737">
    <property type="term" value="C:cytoplasm"/>
    <property type="evidence" value="ECO:0007669"/>
    <property type="project" value="TreeGrafter"/>
</dbReference>
<keyword evidence="5" id="KW-0045">Antibiotic biosynthesis</keyword>
<proteinExistence type="inferred from homology"/>
<comment type="similarity">
    <text evidence="6">Belongs to the class-I pyridoxal-phosphate-dependent aminotransferase family.</text>
</comment>
<dbReference type="GO" id="GO:0030170">
    <property type="term" value="F:pyridoxal phosphate binding"/>
    <property type="evidence" value="ECO:0007669"/>
    <property type="project" value="InterPro"/>
</dbReference>
<dbReference type="InterPro" id="IPR015421">
    <property type="entry name" value="PyrdxlP-dep_Trfase_major"/>
</dbReference>
<dbReference type="Gene3D" id="3.90.1150.10">
    <property type="entry name" value="Aspartate Aminotransferase, domain 1"/>
    <property type="match status" value="1"/>
</dbReference>
<evidence type="ECO:0000256" key="1">
    <source>
        <dbReference type="ARBA" id="ARBA00001933"/>
    </source>
</evidence>
<dbReference type="PROSITE" id="PS00105">
    <property type="entry name" value="AA_TRANSFER_CLASS_1"/>
    <property type="match status" value="1"/>
</dbReference>
<evidence type="ECO:0000256" key="3">
    <source>
        <dbReference type="ARBA" id="ARBA00022679"/>
    </source>
</evidence>
<dbReference type="GO" id="GO:0016212">
    <property type="term" value="F:kynurenine-oxoglutarate transaminase activity"/>
    <property type="evidence" value="ECO:0007669"/>
    <property type="project" value="TreeGrafter"/>
</dbReference>
<evidence type="ECO:0000256" key="4">
    <source>
        <dbReference type="ARBA" id="ARBA00022898"/>
    </source>
</evidence>
<evidence type="ECO:0000256" key="2">
    <source>
        <dbReference type="ARBA" id="ARBA00022576"/>
    </source>
</evidence>
<protein>
    <recommendedName>
        <fullName evidence="6">Aminotransferase</fullName>
        <ecNumber evidence="6">2.6.1.-</ecNumber>
    </recommendedName>
</protein>
<dbReference type="InterPro" id="IPR015424">
    <property type="entry name" value="PyrdxlP-dep_Trfase"/>
</dbReference>
<sequence length="387" mass="41171">MAKVATRMRGLQQSALGAMTVRCQELGALNLAQGLSQVPPPASLLAEGAREFETVGHSYSQPEGLAVFREAVAGKLKRSSGLSVEPTTQVLATVGATGALMATLTALLDPGDGVVLFEPFYSYYLSSLQVLNLRPEPVRLTGPGFRIAEESLRAAITERTRAMIVCTPNNPTGRRLTAAELKIVSAVAEEHDLLVITDEVYEDIYFGPDPHLAAATVGGLAERTVTLGSLGKSFSVPGWRLGYACGPERLIGAIRIAADSLVVCAPAPLQALGARALNLDDDYYRGFRAMYDRKRRLLAEGFAAAGLSPNEPEGAYYLFVDCSRMGVPSGVAAAERLLENGLVGTVPGEAFYLNPPDRPYVRACFSVPDDVLAEAVDRLASGDFLHG</sequence>
<keyword evidence="9" id="KW-1185">Reference proteome</keyword>
<dbReference type="Gene3D" id="3.40.640.10">
    <property type="entry name" value="Type I PLP-dependent aspartate aminotransferase-like (Major domain)"/>
    <property type="match status" value="1"/>
</dbReference>
<name>A0A1K1RK69_9PSEU</name>
<evidence type="ECO:0000256" key="5">
    <source>
        <dbReference type="ARBA" id="ARBA00023194"/>
    </source>
</evidence>
<dbReference type="InterPro" id="IPR015422">
    <property type="entry name" value="PyrdxlP-dep_Trfase_small"/>
</dbReference>
<keyword evidence="2 6" id="KW-0032">Aminotransferase</keyword>
<dbReference type="EC" id="2.6.1.-" evidence="6"/>
<feature type="domain" description="Aminotransferase class I/classII large" evidence="7">
    <location>
        <begin position="31"/>
        <end position="379"/>
    </location>
</feature>
<comment type="cofactor">
    <cofactor evidence="1 6">
        <name>pyridoxal 5'-phosphate</name>
        <dbReference type="ChEBI" id="CHEBI:597326"/>
    </cofactor>
</comment>